<dbReference type="Pfam" id="PF09661">
    <property type="entry name" value="DUF2398"/>
    <property type="match status" value="1"/>
</dbReference>
<keyword evidence="2" id="KW-1185">Reference proteome</keyword>
<dbReference type="RefSeq" id="WP_344974519.1">
    <property type="nucleotide sequence ID" value="NZ_BAABDD010000024.1"/>
</dbReference>
<evidence type="ECO:0000313" key="2">
    <source>
        <dbReference type="Proteomes" id="UP001500908"/>
    </source>
</evidence>
<comment type="caution">
    <text evidence="1">The sequence shown here is derived from an EMBL/GenBank/DDBJ whole genome shotgun (WGS) entry which is preliminary data.</text>
</comment>
<name>A0ABP7G7L7_9ACTN</name>
<protein>
    <recommendedName>
        <fullName evidence="3">TIGR02678 family protein</fullName>
    </recommendedName>
</protein>
<reference evidence="2" key="1">
    <citation type="journal article" date="2019" name="Int. J. Syst. Evol. Microbiol.">
        <title>The Global Catalogue of Microorganisms (GCM) 10K type strain sequencing project: providing services to taxonomists for standard genome sequencing and annotation.</title>
        <authorList>
            <consortium name="The Broad Institute Genomics Platform"/>
            <consortium name="The Broad Institute Genome Sequencing Center for Infectious Disease"/>
            <person name="Wu L."/>
            <person name="Ma J."/>
        </authorList>
    </citation>
    <scope>NUCLEOTIDE SEQUENCE [LARGE SCALE GENOMIC DNA]</scope>
    <source>
        <strain evidence="2">JCM 17137</strain>
    </source>
</reference>
<sequence length="471" mass="51549">MARTQPARGIAPGDLGDYQHAVRHVLTCDLITAQRPRRGVLDQVLRWADEISTDLRELLDYSLIATTHHVRLVRRLDHLDGTQRFAFASKRRQFDRRRLAYLCLVLGSFQRSRVEISLADLIGVFAPAANTIEGLGFDPSVTAHKAAVVDVLNWLVDRGALRLSDGSLESWLRDSDRGDALFDIEHDTCAVLFKPLRQPQHLTGAAGLLHEPPASDGPSRRADAARRARRLLVEQPVVYYAAVEPDVAEALRGPELAEDMARLTGLVVERRAEGVLLADPAGACTDRRFPGPGIVSRTAGLLLAKIADLLEEHGQTTPRMPLPTLAEDRLELLGRADAGVPQEGVVTELAWAAAEPTVGTDEPRERERADAPFVADSRLRTLIEELYEEFGATSFTTAWSNDPHGLLAEALRFLAELMLLRRVPGGVLVLPAALRYRNITAALPAQSSLSQLSLDLTDPSTAVEENDDAAS</sequence>
<dbReference type="InterPro" id="IPR013494">
    <property type="entry name" value="CHP02678"/>
</dbReference>
<accession>A0ABP7G7L7</accession>
<dbReference type="EMBL" id="BAABDD010000024">
    <property type="protein sequence ID" value="GAA3757203.1"/>
    <property type="molecule type" value="Genomic_DNA"/>
</dbReference>
<evidence type="ECO:0000313" key="1">
    <source>
        <dbReference type="EMBL" id="GAA3757203.1"/>
    </source>
</evidence>
<gene>
    <name evidence="1" type="ORF">GCM10022402_39410</name>
</gene>
<evidence type="ECO:0008006" key="3">
    <source>
        <dbReference type="Google" id="ProtNLM"/>
    </source>
</evidence>
<dbReference type="Proteomes" id="UP001500908">
    <property type="component" value="Unassembled WGS sequence"/>
</dbReference>
<proteinExistence type="predicted"/>
<organism evidence="1 2">
    <name type="scientific">Salinactinospora qingdaonensis</name>
    <dbReference type="NCBI Taxonomy" id="702744"/>
    <lineage>
        <taxon>Bacteria</taxon>
        <taxon>Bacillati</taxon>
        <taxon>Actinomycetota</taxon>
        <taxon>Actinomycetes</taxon>
        <taxon>Streptosporangiales</taxon>
        <taxon>Nocardiopsidaceae</taxon>
        <taxon>Salinactinospora</taxon>
    </lineage>
</organism>